<accession>A0A0S4NCP3</accession>
<accession>A0A0P1PAH8</accession>
<evidence type="ECO:0000259" key="2">
    <source>
        <dbReference type="SMART" id="SM00014"/>
    </source>
</evidence>
<dbReference type="OrthoDB" id="9773582at2"/>
<accession>A0A0P1NXS8</accession>
<accession>A0A0P1MRZ6</accession>
<evidence type="ECO:0000313" key="5">
    <source>
        <dbReference type="Proteomes" id="UP000182011"/>
    </source>
</evidence>
<sequence>MRLRKILILIFSLILHLQLLLGISSSQNLLDKLNYDVKIFAKNSVNYLSSPLRFDNKDIIRVSIVGAGTIFLFNFDHFNKDFQKIDNATFKTAMKIDNYYGTVWMWGLIGGTLYSSGILSGNDKIRETGLMVFEAGALSGFVTTCLKIAFGRERPYVSGEKFKFHPFSFGGNKFYSLPSGHATLSFAVSTVIASKFESKFIKFLIYTPAVLTALARVYNNQHWFSDVFLGSAIGYFTGVYIVNAHKQH</sequence>
<dbReference type="AlphaFoldDB" id="A0A0P1M479"/>
<feature type="transmembrane region" description="Helical" evidence="1">
    <location>
        <begin position="99"/>
        <end position="119"/>
    </location>
</feature>
<evidence type="ECO:0000256" key="1">
    <source>
        <dbReference type="SAM" id="Phobius"/>
    </source>
</evidence>
<feature type="transmembrane region" description="Helical" evidence="1">
    <location>
        <begin position="223"/>
        <end position="242"/>
    </location>
</feature>
<keyword evidence="6" id="KW-1185">Reference proteome</keyword>
<name>A0A0P1M479_9BACT</name>
<evidence type="ECO:0000313" key="3">
    <source>
        <dbReference type="EMBL" id="CUS92458.1"/>
    </source>
</evidence>
<dbReference type="InterPro" id="IPR036938">
    <property type="entry name" value="PAP2/HPO_sf"/>
</dbReference>
<evidence type="ECO:0000313" key="4">
    <source>
        <dbReference type="EMBL" id="CUU08864.1"/>
    </source>
</evidence>
<protein>
    <submittedName>
        <fullName evidence="4">Membrane-associated phospholipid phosphatase</fullName>
    </submittedName>
</protein>
<dbReference type="STRING" id="1633631.GCA_001442925_02201"/>
<feature type="transmembrane region" description="Helical" evidence="1">
    <location>
        <begin position="200"/>
        <end position="217"/>
    </location>
</feature>
<dbReference type="SUPFAM" id="SSF48317">
    <property type="entry name" value="Acid phosphatase/Vanadium-dependent haloperoxidase"/>
    <property type="match status" value="1"/>
</dbReference>
<dbReference type="Proteomes" id="UP000182200">
    <property type="component" value="Unassembled WGS sequence"/>
</dbReference>
<feature type="transmembrane region" description="Helical" evidence="1">
    <location>
        <begin position="59"/>
        <end position="78"/>
    </location>
</feature>
<proteinExistence type="predicted"/>
<accession>A0A0N7MQ10</accession>
<feature type="domain" description="Phosphatidic acid phosphatase type 2/haloperoxidase" evidence="2">
    <location>
        <begin position="128"/>
        <end position="242"/>
    </location>
</feature>
<dbReference type="EMBL" id="FAOP01000011">
    <property type="protein sequence ID" value="CUU08864.1"/>
    <property type="molecule type" value="Genomic_DNA"/>
</dbReference>
<dbReference type="Proteomes" id="UP000182011">
    <property type="component" value="Unassembled WGS sequence"/>
</dbReference>
<keyword evidence="1" id="KW-0812">Transmembrane</keyword>
<keyword evidence="1" id="KW-1133">Transmembrane helix</keyword>
<accession>A0A0P1M479</accession>
<dbReference type="PANTHER" id="PTHR14969">
    <property type="entry name" value="SPHINGOSINE-1-PHOSPHATE PHOSPHOHYDROLASE"/>
    <property type="match status" value="1"/>
</dbReference>
<dbReference type="RefSeq" id="WP_047133701.1">
    <property type="nucleotide sequence ID" value="NZ_CZVI01000028.1"/>
</dbReference>
<evidence type="ECO:0000313" key="6">
    <source>
        <dbReference type="Proteomes" id="UP000182200"/>
    </source>
</evidence>
<reference evidence="4 5" key="1">
    <citation type="submission" date="2015-11" db="EMBL/GenBank/DDBJ databases">
        <authorList>
            <person name="Zhang Y."/>
            <person name="Guo Z."/>
        </authorList>
    </citation>
    <scope>NUCLEOTIDE SEQUENCE [LARGE SCALE GENOMIC DNA]</scope>
    <source>
        <strain evidence="4">JGI-4</strain>
    </source>
</reference>
<dbReference type="InterPro" id="IPR000326">
    <property type="entry name" value="PAP2/HPO"/>
</dbReference>
<dbReference type="Pfam" id="PF01569">
    <property type="entry name" value="PAP2"/>
    <property type="match status" value="1"/>
</dbReference>
<dbReference type="EMBL" id="CZVI01000028">
    <property type="protein sequence ID" value="CUS92458.1"/>
    <property type="molecule type" value="Genomic_DNA"/>
</dbReference>
<dbReference type="Gene3D" id="1.20.144.10">
    <property type="entry name" value="Phosphatidic acid phosphatase type 2/haloperoxidase"/>
    <property type="match status" value="1"/>
</dbReference>
<accession>A0A0P1MIH3</accession>
<dbReference type="SMART" id="SM00014">
    <property type="entry name" value="acidPPc"/>
    <property type="match status" value="1"/>
</dbReference>
<organism evidence="4 5">
    <name type="scientific">Candidatus Kryptonium thompsonii</name>
    <dbReference type="NCBI Taxonomy" id="1633631"/>
    <lineage>
        <taxon>Bacteria</taxon>
        <taxon>Pseudomonadati</taxon>
        <taxon>Candidatus Kryptoniota</taxon>
        <taxon>Candidatus Kryptonium</taxon>
    </lineage>
</organism>
<accession>A0A0P1LZE8</accession>
<accession>A0A0P1ML09</accession>
<accession>A0A0P1LCA6</accession>
<accession>A0A0P1MAZ3</accession>
<reference evidence="3 6" key="2">
    <citation type="submission" date="2015-11" db="EMBL/GenBank/DDBJ databases">
        <authorList>
            <person name="Varghese N."/>
        </authorList>
    </citation>
    <scope>NUCLEOTIDE SEQUENCE [LARGE SCALE GENOMIC DNA]</scope>
    <source>
        <strain evidence="3 6">JGI-8</strain>
    </source>
</reference>
<keyword evidence="1" id="KW-0472">Membrane</keyword>
<dbReference type="PANTHER" id="PTHR14969:SF13">
    <property type="entry name" value="AT30094P"/>
    <property type="match status" value="1"/>
</dbReference>
<gene>
    <name evidence="4" type="ORF">JGI4_02207</name>
    <name evidence="3" type="ORF">JGI8_01684</name>
</gene>
<accession>A0A0P1ME96</accession>
<dbReference type="CDD" id="cd03394">
    <property type="entry name" value="PAP2_like_5"/>
    <property type="match status" value="1"/>
</dbReference>